<dbReference type="Gene3D" id="3.60.15.10">
    <property type="entry name" value="Ribonuclease Z/Hydroxyacylglutathione hydrolase-like"/>
    <property type="match status" value="1"/>
</dbReference>
<dbReference type="InterPro" id="IPR001279">
    <property type="entry name" value="Metallo-B-lactamas"/>
</dbReference>
<accession>D3FCS1</accession>
<evidence type="ECO:0000259" key="5">
    <source>
        <dbReference type="SMART" id="SM00849"/>
    </source>
</evidence>
<evidence type="ECO:0000256" key="2">
    <source>
        <dbReference type="ARBA" id="ARBA00022723"/>
    </source>
</evidence>
<reference evidence="7" key="2">
    <citation type="submission" date="2010-01" db="EMBL/GenBank/DDBJ databases">
        <title>The complete genome of Conexibacter woesei DSM 14684.</title>
        <authorList>
            <consortium name="US DOE Joint Genome Institute (JGI-PGF)"/>
            <person name="Lucas S."/>
            <person name="Copeland A."/>
            <person name="Lapidus A."/>
            <person name="Glavina del Rio T."/>
            <person name="Dalin E."/>
            <person name="Tice H."/>
            <person name="Bruce D."/>
            <person name="Goodwin L."/>
            <person name="Pitluck S."/>
            <person name="Kyrpides N."/>
            <person name="Mavromatis K."/>
            <person name="Ivanova N."/>
            <person name="Mikhailova N."/>
            <person name="Chertkov O."/>
            <person name="Brettin T."/>
            <person name="Detter J.C."/>
            <person name="Han C."/>
            <person name="Larimer F."/>
            <person name="Land M."/>
            <person name="Hauser L."/>
            <person name="Markowitz V."/>
            <person name="Cheng J.-F."/>
            <person name="Hugenholtz P."/>
            <person name="Woyke T."/>
            <person name="Wu D."/>
            <person name="Pukall R."/>
            <person name="Steenblock K."/>
            <person name="Schneider S."/>
            <person name="Klenk H.-P."/>
            <person name="Eisen J.A."/>
        </authorList>
    </citation>
    <scope>NUCLEOTIDE SEQUENCE [LARGE SCALE GENOMIC DNA]</scope>
    <source>
        <strain evidence="7">DSM 14684 / CIP 108061 / JCM 11494 / NBRC 100937 / ID131577</strain>
    </source>
</reference>
<dbReference type="eggNOG" id="COG0491">
    <property type="taxonomic scope" value="Bacteria"/>
</dbReference>
<keyword evidence="7" id="KW-1185">Reference proteome</keyword>
<dbReference type="SMART" id="SM00849">
    <property type="entry name" value="Lactamase_B"/>
    <property type="match status" value="1"/>
</dbReference>
<dbReference type="GO" id="GO:0016787">
    <property type="term" value="F:hydrolase activity"/>
    <property type="evidence" value="ECO:0007669"/>
    <property type="project" value="UniProtKB-KW"/>
</dbReference>
<reference evidence="6 7" key="1">
    <citation type="journal article" date="2010" name="Stand. Genomic Sci.">
        <title>Complete genome sequence of Conexibacter woesei type strain (ID131577).</title>
        <authorList>
            <person name="Pukall R."/>
            <person name="Lapidus A."/>
            <person name="Glavina Del Rio T."/>
            <person name="Copeland A."/>
            <person name="Tice H."/>
            <person name="Cheng J.-F."/>
            <person name="Lucas S."/>
            <person name="Chen F."/>
            <person name="Nolan M."/>
            <person name="Bruce D."/>
            <person name="Goodwin L."/>
            <person name="Pitluck S."/>
            <person name="Mavromatis K."/>
            <person name="Ivanova N."/>
            <person name="Ovchinnikova G."/>
            <person name="Pati A."/>
            <person name="Chen A."/>
            <person name="Palaniappan K."/>
            <person name="Land M."/>
            <person name="Hauser L."/>
            <person name="Chang Y.-J."/>
            <person name="Jeffries C.D."/>
            <person name="Chain P."/>
            <person name="Meincke L."/>
            <person name="Sims D."/>
            <person name="Brettin T."/>
            <person name="Detter J.C."/>
            <person name="Rohde M."/>
            <person name="Goeker M."/>
            <person name="Bristow J."/>
            <person name="Eisen J.A."/>
            <person name="Markowitz V."/>
            <person name="Kyrpides N.C."/>
            <person name="Klenk H.-P."/>
            <person name="Hugenholtz P."/>
        </authorList>
    </citation>
    <scope>NUCLEOTIDE SEQUENCE [LARGE SCALE GENOMIC DNA]</scope>
    <source>
        <strain evidence="7">DSM 14684 / CIP 108061 / JCM 11494 / NBRC 100937 / ID131577</strain>
    </source>
</reference>
<dbReference type="AlphaFoldDB" id="D3FCS1"/>
<evidence type="ECO:0000256" key="3">
    <source>
        <dbReference type="ARBA" id="ARBA00022801"/>
    </source>
</evidence>
<dbReference type="HOGENOM" id="CLU_030571_5_2_11"/>
<keyword evidence="2" id="KW-0479">Metal-binding</keyword>
<feature type="domain" description="Metallo-beta-lactamase" evidence="5">
    <location>
        <begin position="13"/>
        <end position="192"/>
    </location>
</feature>
<dbReference type="KEGG" id="cwo:Cwoe_3014"/>
<name>D3FCS1_CONWI</name>
<dbReference type="PANTHER" id="PTHR46233:SF3">
    <property type="entry name" value="HYDROXYACYLGLUTATHIONE HYDROLASE GLOC"/>
    <property type="match status" value="1"/>
</dbReference>
<dbReference type="PANTHER" id="PTHR46233">
    <property type="entry name" value="HYDROXYACYLGLUTATHIONE HYDROLASE GLOC"/>
    <property type="match status" value="1"/>
</dbReference>
<evidence type="ECO:0000313" key="7">
    <source>
        <dbReference type="Proteomes" id="UP000008229"/>
    </source>
</evidence>
<dbReference type="RefSeq" id="WP_012934484.1">
    <property type="nucleotide sequence ID" value="NC_013739.1"/>
</dbReference>
<protein>
    <submittedName>
        <fullName evidence="6">Beta-lactamase domain protein</fullName>
    </submittedName>
</protein>
<dbReference type="EMBL" id="CP001854">
    <property type="protein sequence ID" value="ADB51433.1"/>
    <property type="molecule type" value="Genomic_DNA"/>
</dbReference>
<evidence type="ECO:0000313" key="6">
    <source>
        <dbReference type="EMBL" id="ADB51433.1"/>
    </source>
</evidence>
<keyword evidence="4" id="KW-0862">Zinc</keyword>
<dbReference type="STRING" id="469383.Cwoe_3014"/>
<dbReference type="Pfam" id="PF00753">
    <property type="entry name" value="Lactamase_B"/>
    <property type="match status" value="1"/>
</dbReference>
<gene>
    <name evidence="6" type="ordered locus">Cwoe_3014</name>
</gene>
<dbReference type="SUPFAM" id="SSF56281">
    <property type="entry name" value="Metallo-hydrolase/oxidoreductase"/>
    <property type="match status" value="1"/>
</dbReference>
<proteinExistence type="predicted"/>
<comment type="cofactor">
    <cofactor evidence="1">
        <name>Zn(2+)</name>
        <dbReference type="ChEBI" id="CHEBI:29105"/>
    </cofactor>
</comment>
<sequence>MIEVVPFTVGPVQENSYLARAQGGDRAVLFDPGEEADRLLAGIDELGVRLDAILLTHTHFDHVGAVAPVARATGAPVYCPALERDVMLDIDRYVPWPGIGPFENHEPEELVGGGERVSLAGLDFDVVFTPGHSPGHVTWALADGSALFSGDVLFQGSIGRTDLPFGDHQTLLRSIAGLLDAYPDEARVFPGHMGVTTLGAERASNPFLQDLVA</sequence>
<keyword evidence="3" id="KW-0378">Hydrolase</keyword>
<dbReference type="Proteomes" id="UP000008229">
    <property type="component" value="Chromosome"/>
</dbReference>
<evidence type="ECO:0000256" key="1">
    <source>
        <dbReference type="ARBA" id="ARBA00001947"/>
    </source>
</evidence>
<dbReference type="GO" id="GO:0046872">
    <property type="term" value="F:metal ion binding"/>
    <property type="evidence" value="ECO:0007669"/>
    <property type="project" value="UniProtKB-KW"/>
</dbReference>
<dbReference type="InterPro" id="IPR051453">
    <property type="entry name" value="MBL_Glyoxalase_II"/>
</dbReference>
<dbReference type="InterPro" id="IPR036866">
    <property type="entry name" value="RibonucZ/Hydroxyglut_hydro"/>
</dbReference>
<organism evidence="6 7">
    <name type="scientific">Conexibacter woesei (strain DSM 14684 / CCUG 47730 / CIP 108061 / JCM 11494 / NBRC 100937 / ID131577)</name>
    <dbReference type="NCBI Taxonomy" id="469383"/>
    <lineage>
        <taxon>Bacteria</taxon>
        <taxon>Bacillati</taxon>
        <taxon>Actinomycetota</taxon>
        <taxon>Thermoleophilia</taxon>
        <taxon>Solirubrobacterales</taxon>
        <taxon>Conexibacteraceae</taxon>
        <taxon>Conexibacter</taxon>
    </lineage>
</organism>
<evidence type="ECO:0000256" key="4">
    <source>
        <dbReference type="ARBA" id="ARBA00022833"/>
    </source>
</evidence>